<organism evidence="3 4">
    <name type="scientific">Natronomicrosphaera hydrolytica</name>
    <dbReference type="NCBI Taxonomy" id="3242702"/>
    <lineage>
        <taxon>Bacteria</taxon>
        <taxon>Pseudomonadati</taxon>
        <taxon>Planctomycetota</taxon>
        <taxon>Phycisphaerae</taxon>
        <taxon>Phycisphaerales</taxon>
        <taxon>Phycisphaeraceae</taxon>
        <taxon>Natronomicrosphaera</taxon>
    </lineage>
</organism>
<feature type="repeat" description="TPR" evidence="1">
    <location>
        <begin position="88"/>
        <end position="121"/>
    </location>
</feature>
<keyword evidence="4" id="KW-1185">Reference proteome</keyword>
<dbReference type="InterPro" id="IPR019734">
    <property type="entry name" value="TPR_rpt"/>
</dbReference>
<evidence type="ECO:0000256" key="1">
    <source>
        <dbReference type="PROSITE-ProRule" id="PRU00339"/>
    </source>
</evidence>
<evidence type="ECO:0000313" key="4">
    <source>
        <dbReference type="Proteomes" id="UP001575105"/>
    </source>
</evidence>
<evidence type="ECO:0000313" key="3">
    <source>
        <dbReference type="EMBL" id="MFA9479817.1"/>
    </source>
</evidence>
<dbReference type="SUPFAM" id="SSF47789">
    <property type="entry name" value="C-terminal domain of RNA polymerase alpha subunit"/>
    <property type="match status" value="2"/>
</dbReference>
<keyword evidence="3" id="KW-0240">DNA-directed RNA polymerase</keyword>
<feature type="domain" description="RNA polymerase alpha subunit C-terminal" evidence="2">
    <location>
        <begin position="149"/>
        <end position="209"/>
    </location>
</feature>
<evidence type="ECO:0000259" key="2">
    <source>
        <dbReference type="Pfam" id="PF03118"/>
    </source>
</evidence>
<comment type="caution">
    <text evidence="3">The sequence shown here is derived from an EMBL/GenBank/DDBJ whole genome shotgun (WGS) entry which is preliminary data.</text>
</comment>
<dbReference type="GO" id="GO:0000428">
    <property type="term" value="C:DNA-directed RNA polymerase complex"/>
    <property type="evidence" value="ECO:0007669"/>
    <property type="project" value="UniProtKB-KW"/>
</dbReference>
<gene>
    <name evidence="3" type="ORF">ACERK3_16150</name>
</gene>
<dbReference type="SUPFAM" id="SSF48452">
    <property type="entry name" value="TPR-like"/>
    <property type="match status" value="1"/>
</dbReference>
<dbReference type="Gene3D" id="1.10.150.20">
    <property type="entry name" value="5' to 3' exonuclease, C-terminal subdomain"/>
    <property type="match status" value="2"/>
</dbReference>
<dbReference type="Pfam" id="PF14559">
    <property type="entry name" value="TPR_19"/>
    <property type="match status" value="1"/>
</dbReference>
<keyword evidence="3" id="KW-0804">Transcription</keyword>
<accession>A0ABV4UAE8</accession>
<proteinExistence type="predicted"/>
<dbReference type="Gene3D" id="1.25.40.10">
    <property type="entry name" value="Tetratricopeptide repeat domain"/>
    <property type="match status" value="1"/>
</dbReference>
<feature type="domain" description="RNA polymerase alpha subunit C-terminal" evidence="2">
    <location>
        <begin position="240"/>
        <end position="300"/>
    </location>
</feature>
<name>A0ABV4UAE8_9BACT</name>
<feature type="repeat" description="TPR" evidence="1">
    <location>
        <begin position="20"/>
        <end position="53"/>
    </location>
</feature>
<keyword evidence="1" id="KW-0802">TPR repeat</keyword>
<dbReference type="EMBL" id="JBGUBD010000012">
    <property type="protein sequence ID" value="MFA9479817.1"/>
    <property type="molecule type" value="Genomic_DNA"/>
</dbReference>
<dbReference type="InterPro" id="IPR011990">
    <property type="entry name" value="TPR-like_helical_dom_sf"/>
</dbReference>
<reference evidence="3 4" key="1">
    <citation type="submission" date="2024-08" db="EMBL/GenBank/DDBJ databases">
        <title>Whole-genome sequencing of halo(alkali)philic microorganisms from hypersaline lakes.</title>
        <authorList>
            <person name="Sorokin D.Y."/>
            <person name="Merkel A.Y."/>
            <person name="Messina E."/>
            <person name="Yakimov M."/>
        </authorList>
    </citation>
    <scope>NUCLEOTIDE SEQUENCE [LARGE SCALE GENOMIC DNA]</scope>
    <source>
        <strain evidence="3 4">AB-hyl4</strain>
    </source>
</reference>
<dbReference type="SMART" id="SM00028">
    <property type="entry name" value="TPR"/>
    <property type="match status" value="3"/>
</dbReference>
<dbReference type="PROSITE" id="PS50005">
    <property type="entry name" value="TPR"/>
    <property type="match status" value="2"/>
</dbReference>
<dbReference type="InterPro" id="IPR011260">
    <property type="entry name" value="RNAP_asu_C"/>
</dbReference>
<protein>
    <submittedName>
        <fullName evidence="3">DNA-directed RNA polymerase subunit alpha C-terminal domain-containing protein</fullName>
    </submittedName>
</protein>
<sequence length="311" mass="34860">MMSAAEDMGTMGDVRDVETAKKYYDAGFQAEQAGNRYEAVEQYEAAYAADPDDAAICFRLAYNLDLMGEEDEAVHLYEECARRERPSLNALINLAVLYEDRNDHGKAERCLRQVLATEPNHPRARLYIKDVLASKGMIIDDDQEKKVAAHNALLDTPVTDFELSVRTRNALRKMNIRTLGDLLKVTEAELRSFKNFGDASLDEIKTMLAQRGLRLGQAVEQQQQQVKQEVYDQLRDQAGDNDTLNKSVNELNLSVRARKALALLGVTSIGDLVTKTEAELMGVKNFGMTSLTEIKQKLNEAGLDLRRLDQG</sequence>
<dbReference type="Pfam" id="PF03118">
    <property type="entry name" value="RNA_pol_A_CTD"/>
    <property type="match status" value="2"/>
</dbReference>
<dbReference type="Proteomes" id="UP001575105">
    <property type="component" value="Unassembled WGS sequence"/>
</dbReference>
<dbReference type="RefSeq" id="WP_425346742.1">
    <property type="nucleotide sequence ID" value="NZ_JBGUBD010000012.1"/>
</dbReference>